<evidence type="ECO:0000256" key="1">
    <source>
        <dbReference type="ARBA" id="ARBA00000971"/>
    </source>
</evidence>
<keyword evidence="3 4" id="KW-0697">Rotamase</keyword>
<dbReference type="InterPro" id="IPR001179">
    <property type="entry name" value="PPIase_FKBP_dom"/>
</dbReference>
<dbReference type="GO" id="GO:0003755">
    <property type="term" value="F:peptidyl-prolyl cis-trans isomerase activity"/>
    <property type="evidence" value="ECO:0007669"/>
    <property type="project" value="UniProtKB-KW"/>
</dbReference>
<dbReference type="EC" id="5.2.1.8" evidence="2 4"/>
<dbReference type="SUPFAM" id="SSF103647">
    <property type="entry name" value="TSP type-3 repeat"/>
    <property type="match status" value="1"/>
</dbReference>
<keyword evidence="4" id="KW-0413">Isomerase</keyword>
<gene>
    <name evidence="7" type="ORF">CJ305_10290</name>
</gene>
<name>A0A2G1VRN3_9FLAO</name>
<dbReference type="GO" id="GO:0005509">
    <property type="term" value="F:calcium ion binding"/>
    <property type="evidence" value="ECO:0007669"/>
    <property type="project" value="InterPro"/>
</dbReference>
<dbReference type="AlphaFoldDB" id="A0A2G1VRN3"/>
<comment type="caution">
    <text evidence="7">The sequence shown here is derived from an EMBL/GenBank/DDBJ whole genome shotgun (WGS) entry which is preliminary data.</text>
</comment>
<evidence type="ECO:0000313" key="7">
    <source>
        <dbReference type="EMBL" id="PHQ29405.1"/>
    </source>
</evidence>
<evidence type="ECO:0000256" key="5">
    <source>
        <dbReference type="SAM" id="MobiDB-lite"/>
    </source>
</evidence>
<comment type="catalytic activity">
    <reaction evidence="1 4">
        <text>[protein]-peptidylproline (omega=180) = [protein]-peptidylproline (omega=0)</text>
        <dbReference type="Rhea" id="RHEA:16237"/>
        <dbReference type="Rhea" id="RHEA-COMP:10747"/>
        <dbReference type="Rhea" id="RHEA-COMP:10748"/>
        <dbReference type="ChEBI" id="CHEBI:83833"/>
        <dbReference type="ChEBI" id="CHEBI:83834"/>
        <dbReference type="EC" id="5.2.1.8"/>
    </reaction>
</comment>
<sequence length="298" mass="32927">MKNTVFAALGLLLIVSCQNDDDGPVVEPPRDRGEVQLESEANLQTYLETHTYNYEDFATPPADFNFDIVFDTISGENADKIPLIDHPNLKATRYTYRDVDYTLYVLEAKEGQGEQPSFADSTFVNYQGNIVEGSKFDGTTTPIWLNLPETIFGFGNGLKELKAGTGISQNEDGSFNYGTDYGVGAVFIPSGLGYFSNPTNSIPAYSDLVFRFKLYGIVKDADEDNDGIPNAMEDINGNFYLFEAEDDTDNDGIPNFQDSDDDGDGIPTREEIVINEDGSITFTDSNNDDTPDYLDPDN</sequence>
<dbReference type="Proteomes" id="UP000229433">
    <property type="component" value="Unassembled WGS sequence"/>
</dbReference>
<keyword evidence="8" id="KW-1185">Reference proteome</keyword>
<evidence type="ECO:0000259" key="6">
    <source>
        <dbReference type="PROSITE" id="PS50059"/>
    </source>
</evidence>
<proteinExistence type="predicted"/>
<dbReference type="PROSITE" id="PS51257">
    <property type="entry name" value="PROKAR_LIPOPROTEIN"/>
    <property type="match status" value="1"/>
</dbReference>
<feature type="region of interest" description="Disordered" evidence="5">
    <location>
        <begin position="247"/>
        <end position="298"/>
    </location>
</feature>
<evidence type="ECO:0000313" key="8">
    <source>
        <dbReference type="Proteomes" id="UP000229433"/>
    </source>
</evidence>
<dbReference type="InterPro" id="IPR046357">
    <property type="entry name" value="PPIase_dom_sf"/>
</dbReference>
<feature type="domain" description="PPIase FKBP-type" evidence="6">
    <location>
        <begin position="119"/>
        <end position="218"/>
    </location>
</feature>
<evidence type="ECO:0000256" key="2">
    <source>
        <dbReference type="ARBA" id="ARBA00013194"/>
    </source>
</evidence>
<accession>A0A2G1VRN3</accession>
<dbReference type="Gene3D" id="3.10.50.40">
    <property type="match status" value="1"/>
</dbReference>
<feature type="compositionally biased region" description="Acidic residues" evidence="5">
    <location>
        <begin position="286"/>
        <end position="298"/>
    </location>
</feature>
<dbReference type="PROSITE" id="PS50059">
    <property type="entry name" value="FKBP_PPIASE"/>
    <property type="match status" value="1"/>
</dbReference>
<evidence type="ECO:0000256" key="3">
    <source>
        <dbReference type="ARBA" id="ARBA00023110"/>
    </source>
</evidence>
<evidence type="ECO:0000256" key="4">
    <source>
        <dbReference type="PROSITE-ProRule" id="PRU00277"/>
    </source>
</evidence>
<dbReference type="EMBL" id="NQXA01000007">
    <property type="protein sequence ID" value="PHQ29405.1"/>
    <property type="molecule type" value="Genomic_DNA"/>
</dbReference>
<protein>
    <recommendedName>
        <fullName evidence="2 4">peptidylprolyl isomerase</fullName>
        <ecNumber evidence="2 4">5.2.1.8</ecNumber>
    </recommendedName>
</protein>
<dbReference type="SUPFAM" id="SSF54534">
    <property type="entry name" value="FKBP-like"/>
    <property type="match status" value="1"/>
</dbReference>
<organism evidence="7 8">
    <name type="scientific">Leeuwenhoekiella nanhaiensis</name>
    <dbReference type="NCBI Taxonomy" id="1655491"/>
    <lineage>
        <taxon>Bacteria</taxon>
        <taxon>Pseudomonadati</taxon>
        <taxon>Bacteroidota</taxon>
        <taxon>Flavobacteriia</taxon>
        <taxon>Flavobacteriales</taxon>
        <taxon>Flavobacteriaceae</taxon>
        <taxon>Leeuwenhoekiella</taxon>
    </lineage>
</organism>
<reference evidence="7 8" key="1">
    <citation type="submission" date="2017-08" db="EMBL/GenBank/DDBJ databases">
        <title>The whole genome shortgun sequences of strain Leeuwenhoekiella nanhaiensis G18 from the South China Sea.</title>
        <authorList>
            <person name="Liu Q."/>
        </authorList>
    </citation>
    <scope>NUCLEOTIDE SEQUENCE [LARGE SCALE GENOMIC DNA]</scope>
    <source>
        <strain evidence="7 8">G18</strain>
    </source>
</reference>
<dbReference type="OrthoDB" id="1424215at2"/>
<dbReference type="InterPro" id="IPR028974">
    <property type="entry name" value="TSP_type-3_rpt"/>
</dbReference>